<dbReference type="PROSITE" id="PS00703">
    <property type="entry name" value="OKR_DC_1"/>
    <property type="match status" value="1"/>
</dbReference>
<organism evidence="7 8">
    <name type="scientific">Rotaria sordida</name>
    <dbReference type="NCBI Taxonomy" id="392033"/>
    <lineage>
        <taxon>Eukaryota</taxon>
        <taxon>Metazoa</taxon>
        <taxon>Spiralia</taxon>
        <taxon>Gnathifera</taxon>
        <taxon>Rotifera</taxon>
        <taxon>Eurotatoria</taxon>
        <taxon>Bdelloidea</taxon>
        <taxon>Philodinida</taxon>
        <taxon>Philodinidae</taxon>
        <taxon>Rotaria</taxon>
    </lineage>
</organism>
<comment type="caution">
    <text evidence="7">The sequence shown here is derived from an EMBL/GenBank/DDBJ whole genome shotgun (WGS) entry which is preliminary data.</text>
</comment>
<dbReference type="InterPro" id="IPR036633">
    <property type="entry name" value="Prn/Lys/Arg_de-COase_C_sf"/>
</dbReference>
<comment type="cofactor">
    <cofactor evidence="1">
        <name>pyridoxal 5'-phosphate</name>
        <dbReference type="ChEBI" id="CHEBI:597326"/>
    </cofactor>
</comment>
<dbReference type="InterPro" id="IPR015424">
    <property type="entry name" value="PyrdxlP-dep_Trfase"/>
</dbReference>
<accession>A0A819BE39</accession>
<dbReference type="InterPro" id="IPR052357">
    <property type="entry name" value="Orn_Lys_Arg_decarboxylase-I"/>
</dbReference>
<evidence type="ECO:0000313" key="8">
    <source>
        <dbReference type="Proteomes" id="UP000663836"/>
    </source>
</evidence>
<dbReference type="SUPFAM" id="SSF53383">
    <property type="entry name" value="PLP-dependent transferases"/>
    <property type="match status" value="1"/>
</dbReference>
<keyword evidence="5" id="KW-0456">Lyase</keyword>
<evidence type="ECO:0000259" key="6">
    <source>
        <dbReference type="PROSITE" id="PS00703"/>
    </source>
</evidence>
<dbReference type="Pfam" id="PF01276">
    <property type="entry name" value="OKR_DC_1"/>
    <property type="match status" value="1"/>
</dbReference>
<proteinExistence type="inferred from homology"/>
<name>A0A819BE39_9BILA</name>
<dbReference type="Pfam" id="PF03711">
    <property type="entry name" value="OKR_DC_1_C"/>
    <property type="match status" value="1"/>
</dbReference>
<dbReference type="AlphaFoldDB" id="A0A819BE39"/>
<dbReference type="SUPFAM" id="SSF55904">
    <property type="entry name" value="Ornithine decarboxylase C-terminal domain"/>
    <property type="match status" value="1"/>
</dbReference>
<dbReference type="InterPro" id="IPR015421">
    <property type="entry name" value="PyrdxlP-dep_Trfase_major"/>
</dbReference>
<dbReference type="Gene3D" id="3.90.105.10">
    <property type="entry name" value="Molybdopterin biosynthesis moea protein, domain 2"/>
    <property type="match status" value="1"/>
</dbReference>
<keyword evidence="4" id="KW-0663">Pyridoxal phosphate</keyword>
<dbReference type="PANTHER" id="PTHR43277">
    <property type="entry name" value="ARGININE DECARBOXYLASE"/>
    <property type="match status" value="1"/>
</dbReference>
<gene>
    <name evidence="7" type="ORF">JBS370_LOCUS15066</name>
</gene>
<dbReference type="InterPro" id="IPR008286">
    <property type="entry name" value="Prn/Lys/Arg_de-COase_C"/>
</dbReference>
<dbReference type="Proteomes" id="UP000663836">
    <property type="component" value="Unassembled WGS sequence"/>
</dbReference>
<dbReference type="InterPro" id="IPR000310">
    <property type="entry name" value="Orn/Lys/Arg_deCO2ase_major_dom"/>
</dbReference>
<feature type="domain" description="Orn/Lys/Arg decarboxylases family 1 pyridoxal-P attachment site" evidence="6">
    <location>
        <begin position="240"/>
        <end position="254"/>
    </location>
</feature>
<sequence>MELEPDIISPTVVSATFTPDQTRMPFLESLMIEKAHRPISFHMPGHKGTKAPHSLLLEYFGGDLHPADLVEINKNIDYLHSPRGALLEAQKLAAVAYNADHTFFLINGSTVGNMAAIMGVTASNQKIIMSRASHRSVYGGIVLSGAIPVYIEPDYHPDIGFPLSVSVEAIEVLLKQHPDVVAIHLTSPNYYGVMPDIAAICHLAHSHGVALLVDEAHGSHLGFHSDLPQSAVSLRADIIVHSTHKTQGSLTQSAMLHVNDNGFVNLARLAQVLPLLQSSSPSSILLASLDATRMQMATEGRERLSIVIALARKARDAIRQMNGLWCYGDELIGVNNIFAFDPSKLIIRVSDAGFSGFEASSLLRHQYEIEVEFADVKHVICSITIADTESTVDKLLDALHSLTRQKRPIIDHDDFSIKPPDGLPLPAINLRDAYLSTKTRTIPLNEAVGHILVENVIPYPPGVPLLVAGEIMEQRHLDYMRYLIDKGSTIIGMEDLSLQTIRILDA</sequence>
<evidence type="ECO:0000256" key="5">
    <source>
        <dbReference type="ARBA" id="ARBA00023239"/>
    </source>
</evidence>
<reference evidence="7" key="1">
    <citation type="submission" date="2021-02" db="EMBL/GenBank/DDBJ databases">
        <authorList>
            <person name="Nowell W R."/>
        </authorList>
    </citation>
    <scope>NUCLEOTIDE SEQUENCE</scope>
</reference>
<dbReference type="PANTHER" id="PTHR43277:SF4">
    <property type="entry name" value="ARGININE DECARBOXYLASE"/>
    <property type="match status" value="1"/>
</dbReference>
<dbReference type="Gene3D" id="3.40.640.10">
    <property type="entry name" value="Type I PLP-dependent aspartate aminotransferase-like (Major domain)"/>
    <property type="match status" value="1"/>
</dbReference>
<evidence type="ECO:0000256" key="4">
    <source>
        <dbReference type="ARBA" id="ARBA00022898"/>
    </source>
</evidence>
<protein>
    <recommendedName>
        <fullName evidence="6">Orn/Lys/Arg decarboxylases family 1 pyridoxal-P attachment site domain-containing protein</fullName>
    </recommendedName>
</protein>
<dbReference type="GO" id="GO:0016831">
    <property type="term" value="F:carboxy-lyase activity"/>
    <property type="evidence" value="ECO:0007669"/>
    <property type="project" value="UniProtKB-KW"/>
</dbReference>
<comment type="similarity">
    <text evidence="2">Belongs to the Orn/Lys/Arg decarboxylase class-I family.</text>
</comment>
<evidence type="ECO:0000256" key="3">
    <source>
        <dbReference type="ARBA" id="ARBA00022793"/>
    </source>
</evidence>
<evidence type="ECO:0000256" key="2">
    <source>
        <dbReference type="ARBA" id="ARBA00010671"/>
    </source>
</evidence>
<evidence type="ECO:0000313" key="7">
    <source>
        <dbReference type="EMBL" id="CAF3796745.1"/>
    </source>
</evidence>
<keyword evidence="3" id="KW-0210">Decarboxylase</keyword>
<evidence type="ECO:0000256" key="1">
    <source>
        <dbReference type="ARBA" id="ARBA00001933"/>
    </source>
</evidence>
<dbReference type="EMBL" id="CAJOBD010001410">
    <property type="protein sequence ID" value="CAF3796745.1"/>
    <property type="molecule type" value="Genomic_DNA"/>
</dbReference>